<dbReference type="Pfam" id="PF01795">
    <property type="entry name" value="Methyltransf_5"/>
    <property type="match status" value="1"/>
</dbReference>
<dbReference type="GO" id="GO:0071424">
    <property type="term" value="F:rRNA (cytosine-N4-)-methyltransferase activity"/>
    <property type="evidence" value="ECO:0007669"/>
    <property type="project" value="TreeGrafter"/>
</dbReference>
<organism evidence="5 6">
    <name type="scientific">Brachionus calyciflorus</name>
    <dbReference type="NCBI Taxonomy" id="104777"/>
    <lineage>
        <taxon>Eukaryota</taxon>
        <taxon>Metazoa</taxon>
        <taxon>Spiralia</taxon>
        <taxon>Gnathifera</taxon>
        <taxon>Rotifera</taxon>
        <taxon>Eurotatoria</taxon>
        <taxon>Monogononta</taxon>
        <taxon>Pseudotrocha</taxon>
        <taxon>Ploima</taxon>
        <taxon>Brachionidae</taxon>
        <taxon>Brachionus</taxon>
    </lineage>
</organism>
<dbReference type="InterPro" id="IPR002903">
    <property type="entry name" value="RsmH"/>
</dbReference>
<dbReference type="InterPro" id="IPR023397">
    <property type="entry name" value="SAM-dep_MeTrfase_MraW_recog"/>
</dbReference>
<dbReference type="SUPFAM" id="SSF53335">
    <property type="entry name" value="S-adenosyl-L-methionine-dependent methyltransferases"/>
    <property type="match status" value="1"/>
</dbReference>
<evidence type="ECO:0000256" key="1">
    <source>
        <dbReference type="ARBA" id="ARBA00010396"/>
    </source>
</evidence>
<evidence type="ECO:0000256" key="2">
    <source>
        <dbReference type="ARBA" id="ARBA00022603"/>
    </source>
</evidence>
<comment type="similarity">
    <text evidence="1">Belongs to the methyltransferase superfamily. RsmH family.</text>
</comment>
<dbReference type="SUPFAM" id="SSF81799">
    <property type="entry name" value="Putative methyltransferase TM0872, insert domain"/>
    <property type="match status" value="1"/>
</dbReference>
<evidence type="ECO:0000313" key="6">
    <source>
        <dbReference type="Proteomes" id="UP000663879"/>
    </source>
</evidence>
<evidence type="ECO:0000313" key="5">
    <source>
        <dbReference type="EMBL" id="CAF0960816.1"/>
    </source>
</evidence>
<dbReference type="AlphaFoldDB" id="A0A814DRQ8"/>
<dbReference type="PANTHER" id="PTHR11265">
    <property type="entry name" value="S-ADENOSYL-METHYLTRANSFERASE MRAW"/>
    <property type="match status" value="1"/>
</dbReference>
<evidence type="ECO:0000256" key="4">
    <source>
        <dbReference type="ARBA" id="ARBA00022691"/>
    </source>
</evidence>
<dbReference type="HAMAP" id="MF_01007">
    <property type="entry name" value="16SrRNA_methyltr_H"/>
    <property type="match status" value="1"/>
</dbReference>
<comment type="caution">
    <text evidence="5">The sequence shown here is derived from an EMBL/GenBank/DDBJ whole genome shotgun (WGS) entry which is preliminary data.</text>
</comment>
<keyword evidence="2" id="KW-0489">Methyltransferase</keyword>
<name>A0A814DRQ8_9BILA</name>
<dbReference type="Gene3D" id="1.10.150.170">
    <property type="entry name" value="Putative methyltransferase TM0872, insert domain"/>
    <property type="match status" value="1"/>
</dbReference>
<accession>A0A814DRQ8</accession>
<dbReference type="PIRSF" id="PIRSF004486">
    <property type="entry name" value="MraW"/>
    <property type="match status" value="1"/>
</dbReference>
<dbReference type="OrthoDB" id="16290at2759"/>
<dbReference type="Gene3D" id="3.40.50.150">
    <property type="entry name" value="Vaccinia Virus protein VP39"/>
    <property type="match status" value="1"/>
</dbReference>
<dbReference type="PANTHER" id="PTHR11265:SF0">
    <property type="entry name" value="12S RRNA N4-METHYLCYTIDINE METHYLTRANSFERASE"/>
    <property type="match status" value="1"/>
</dbReference>
<gene>
    <name evidence="5" type="ORF">OXX778_LOCUS14437</name>
</gene>
<keyword evidence="4" id="KW-0949">S-adenosyl-L-methionine</keyword>
<evidence type="ECO:0000256" key="3">
    <source>
        <dbReference type="ARBA" id="ARBA00022679"/>
    </source>
</evidence>
<protein>
    <submittedName>
        <fullName evidence="5">Uncharacterized protein</fullName>
    </submittedName>
</protein>
<dbReference type="Proteomes" id="UP000663879">
    <property type="component" value="Unassembled WGS sequence"/>
</dbReference>
<keyword evidence="6" id="KW-1185">Reference proteome</keyword>
<sequence length="332" mass="37619">MLKEVLKYLTDESEQTKIYLDMTFGAGGHTEAILKSNPHSIVYASDRDPRAFKIATQMAEKYQGRLYPMNGKFSDLKKNLESLNVKINSIHGALIDCGVSSIQFDDGGRGFSISKDGPLDMRMSSDNEPNSITASDVVNKLNEEQLGRIIWKYGEEKMYKKIAHGIVYFRSAHGNIQTTKQLADLIATIVSERRTDSLSRPTHVATKTFQALRIFVNNELNELYNGITQIHKYLCPGGRLAVISFHSLEDRIVKSHFNEVNIESEVDEDSSKKSKTTLKFKMNNTKEDLGVYKSMIKKKWEPLNKKIILPSQEEIEINPRARSAKLRVATKI</sequence>
<reference evidence="5" key="1">
    <citation type="submission" date="2021-02" db="EMBL/GenBank/DDBJ databases">
        <authorList>
            <person name="Nowell W R."/>
        </authorList>
    </citation>
    <scope>NUCLEOTIDE SEQUENCE</scope>
    <source>
        <strain evidence="5">Ploen Becks lab</strain>
    </source>
</reference>
<keyword evidence="3" id="KW-0808">Transferase</keyword>
<dbReference type="EMBL" id="CAJNOC010002972">
    <property type="protein sequence ID" value="CAF0960816.1"/>
    <property type="molecule type" value="Genomic_DNA"/>
</dbReference>
<proteinExistence type="inferred from homology"/>
<dbReference type="InterPro" id="IPR029063">
    <property type="entry name" value="SAM-dependent_MTases_sf"/>
</dbReference>
<dbReference type="NCBIfam" id="TIGR00006">
    <property type="entry name" value="16S rRNA (cytosine(1402)-N(4))-methyltransferase RsmH"/>
    <property type="match status" value="1"/>
</dbReference>
<dbReference type="GO" id="GO:0070475">
    <property type="term" value="P:rRNA base methylation"/>
    <property type="evidence" value="ECO:0007669"/>
    <property type="project" value="TreeGrafter"/>
</dbReference>